<dbReference type="Pfam" id="PF17784">
    <property type="entry name" value="Sulfotransfer_4"/>
    <property type="match status" value="1"/>
</dbReference>
<keyword evidence="1" id="KW-0812">Transmembrane</keyword>
<comment type="caution">
    <text evidence="2">The sequence shown here is derived from an EMBL/GenBank/DDBJ whole genome shotgun (WGS) entry which is preliminary data.</text>
</comment>
<proteinExistence type="predicted"/>
<sequence length="273" mass="30044">MGGVPSKPGDPSRPLEVIGAGFSRTGTMSMQLALEELLNGPVMHGATHILFREDELTCPTWTAAFGRNWTRVYEAREAGDKARTLKLLRELVGGFAGITDLPGIDFVPELLELYPDAKVVLVTRDPARWWESFGKVLNMAQLRFLSILAAPMPGLRWFPGTVMHWHKGASNLMEEKKGRGTPLGPELIELHNEMVKSVVPPKQLLVMDMGEGWEPLSRFLGKKTPEKPFPRVNDAEAAESVANGIMVKCLLAWAGIFAVGGISVYAARCLIKR</sequence>
<dbReference type="EMBL" id="JAUJFL010000006">
    <property type="protein sequence ID" value="KAK2600669.1"/>
    <property type="molecule type" value="Genomic_DNA"/>
</dbReference>
<dbReference type="InterPro" id="IPR027417">
    <property type="entry name" value="P-loop_NTPase"/>
</dbReference>
<reference evidence="2" key="1">
    <citation type="submission" date="2023-06" db="EMBL/GenBank/DDBJ databases">
        <authorList>
            <person name="Noh H."/>
        </authorList>
    </citation>
    <scope>NUCLEOTIDE SEQUENCE</scope>
    <source>
        <strain evidence="2">DUCC20226</strain>
    </source>
</reference>
<keyword evidence="1" id="KW-0472">Membrane</keyword>
<dbReference type="Gene3D" id="3.40.50.300">
    <property type="entry name" value="P-loop containing nucleotide triphosphate hydrolases"/>
    <property type="match status" value="1"/>
</dbReference>
<dbReference type="PANTHER" id="PTHR36978:SF3">
    <property type="entry name" value="P-LOOP CONTAINING NUCLEOSIDE TRIPHOSPHATE HYDROLASE PROTEIN"/>
    <property type="match status" value="1"/>
</dbReference>
<gene>
    <name evidence="2" type="ORF">N8I77_010188</name>
</gene>
<feature type="transmembrane region" description="Helical" evidence="1">
    <location>
        <begin position="250"/>
        <end position="271"/>
    </location>
</feature>
<accession>A0AAD9VZ11</accession>
<organism evidence="2 3">
    <name type="scientific">Phomopsis amygdali</name>
    <name type="common">Fusicoccum amygdali</name>
    <dbReference type="NCBI Taxonomy" id="1214568"/>
    <lineage>
        <taxon>Eukaryota</taxon>
        <taxon>Fungi</taxon>
        <taxon>Dikarya</taxon>
        <taxon>Ascomycota</taxon>
        <taxon>Pezizomycotina</taxon>
        <taxon>Sordariomycetes</taxon>
        <taxon>Sordariomycetidae</taxon>
        <taxon>Diaporthales</taxon>
        <taxon>Diaporthaceae</taxon>
        <taxon>Diaporthe</taxon>
    </lineage>
</organism>
<evidence type="ECO:0000313" key="3">
    <source>
        <dbReference type="Proteomes" id="UP001265746"/>
    </source>
</evidence>
<protein>
    <submittedName>
        <fullName evidence="2">Uncharacterized protein</fullName>
    </submittedName>
</protein>
<dbReference type="AlphaFoldDB" id="A0AAD9VZ11"/>
<dbReference type="SUPFAM" id="SSF52540">
    <property type="entry name" value="P-loop containing nucleoside triphosphate hydrolases"/>
    <property type="match status" value="1"/>
</dbReference>
<keyword evidence="1" id="KW-1133">Transmembrane helix</keyword>
<name>A0AAD9VZ11_PHOAM</name>
<evidence type="ECO:0000313" key="2">
    <source>
        <dbReference type="EMBL" id="KAK2600669.1"/>
    </source>
</evidence>
<keyword evidence="3" id="KW-1185">Reference proteome</keyword>
<evidence type="ECO:0000256" key="1">
    <source>
        <dbReference type="SAM" id="Phobius"/>
    </source>
</evidence>
<dbReference type="InterPro" id="IPR040632">
    <property type="entry name" value="Sulfotransfer_4"/>
</dbReference>
<dbReference type="Proteomes" id="UP001265746">
    <property type="component" value="Unassembled WGS sequence"/>
</dbReference>
<dbReference type="PANTHER" id="PTHR36978">
    <property type="entry name" value="P-LOOP CONTAINING NUCLEOTIDE TRIPHOSPHATE HYDROLASE"/>
    <property type="match status" value="1"/>
</dbReference>